<evidence type="ECO:0000313" key="2">
    <source>
        <dbReference type="EMBL" id="MCY4728545.1"/>
    </source>
</evidence>
<dbReference type="InterPro" id="IPR036291">
    <property type="entry name" value="NAD(P)-bd_dom_sf"/>
</dbReference>
<dbReference type="EMBL" id="JAPPUX010000006">
    <property type="protein sequence ID" value="MCY4728545.1"/>
    <property type="molecule type" value="Genomic_DNA"/>
</dbReference>
<evidence type="ECO:0000313" key="3">
    <source>
        <dbReference type="Proteomes" id="UP001074726"/>
    </source>
</evidence>
<reference evidence="2" key="1">
    <citation type="submission" date="2022-08" db="EMBL/GenBank/DDBJ databases">
        <title>Genome sequencing of Nocardioides sp. STR2.</title>
        <authorList>
            <person name="So Y."/>
        </authorList>
    </citation>
    <scope>NUCLEOTIDE SEQUENCE</scope>
    <source>
        <strain evidence="2">STR2</strain>
    </source>
</reference>
<dbReference type="Pfam" id="PF00106">
    <property type="entry name" value="adh_short"/>
    <property type="match status" value="1"/>
</dbReference>
<protein>
    <submittedName>
        <fullName evidence="2">SDR family oxidoreductase</fullName>
    </submittedName>
</protein>
<keyword evidence="3" id="KW-1185">Reference proteome</keyword>
<comment type="caution">
    <text evidence="2">The sequence shown here is derived from an EMBL/GenBank/DDBJ whole genome shotgun (WGS) entry which is preliminary data.</text>
</comment>
<keyword evidence="1" id="KW-0560">Oxidoreductase</keyword>
<gene>
    <name evidence="2" type="ORF">NYO98_19850</name>
</gene>
<dbReference type="Gene3D" id="3.40.50.720">
    <property type="entry name" value="NAD(P)-binding Rossmann-like Domain"/>
    <property type="match status" value="1"/>
</dbReference>
<dbReference type="PRINTS" id="PR00081">
    <property type="entry name" value="GDHRDH"/>
</dbReference>
<name>A0ABT4CHT8_9ACTN</name>
<dbReference type="InterPro" id="IPR002347">
    <property type="entry name" value="SDR_fam"/>
</dbReference>
<dbReference type="CDD" id="cd05327">
    <property type="entry name" value="retinol-DH_like_SDR_c_like"/>
    <property type="match status" value="1"/>
</dbReference>
<sequence>MTSTAGGPMTGKSVLITGASGGIGKATALRLAEMGAAVSIIGRDTGRTTTAAREIRGAGGTDVHSFVADLSSQSEVRRVAADVLAALPRLDVLVNNVGGYWNTRHTTIDGLERTFAVNQLAPFLLTHLLIERLTATAPARVVTVASNAQALGRIDFDDLQGEHRYSGARAYNQSKLANVLFTYELARRTAGTGVTANALHPGVVSTGFGASDPGRSQRLLVPFARPLMQRPDQGARTSVTLAADPSVERTTGVFFARGKPRKSSPRSHDRAVARRLWQRCEELVRLPPAALQSGSEVTAAALGSVVDEDRDLHAVADPELRQDP</sequence>
<dbReference type="PANTHER" id="PTHR43157:SF59">
    <property type="entry name" value="RETINOL DEHYDROGENASE 13"/>
    <property type="match status" value="1"/>
</dbReference>
<dbReference type="Proteomes" id="UP001074726">
    <property type="component" value="Unassembled WGS sequence"/>
</dbReference>
<accession>A0ABT4CHT8</accession>
<dbReference type="PANTHER" id="PTHR43157">
    <property type="entry name" value="PHOSPHATIDYLINOSITOL-GLYCAN BIOSYNTHESIS CLASS F PROTEIN-RELATED"/>
    <property type="match status" value="1"/>
</dbReference>
<evidence type="ECO:0000256" key="1">
    <source>
        <dbReference type="ARBA" id="ARBA00023002"/>
    </source>
</evidence>
<organism evidence="2 3">
    <name type="scientific">Nocardioides pini</name>
    <dbReference type="NCBI Taxonomy" id="2975053"/>
    <lineage>
        <taxon>Bacteria</taxon>
        <taxon>Bacillati</taxon>
        <taxon>Actinomycetota</taxon>
        <taxon>Actinomycetes</taxon>
        <taxon>Propionibacteriales</taxon>
        <taxon>Nocardioidaceae</taxon>
        <taxon>Nocardioides</taxon>
    </lineage>
</organism>
<proteinExistence type="predicted"/>
<dbReference type="RefSeq" id="WP_268113576.1">
    <property type="nucleotide sequence ID" value="NZ_JAPPUX010000006.1"/>
</dbReference>
<dbReference type="SUPFAM" id="SSF51735">
    <property type="entry name" value="NAD(P)-binding Rossmann-fold domains"/>
    <property type="match status" value="1"/>
</dbReference>